<accession>A0A5N6T2E1</accession>
<dbReference type="EMBL" id="ML743561">
    <property type="protein sequence ID" value="KAE8140463.1"/>
    <property type="molecule type" value="Genomic_DNA"/>
</dbReference>
<organism evidence="2 3">
    <name type="scientific">Aspergillus pseudotamarii</name>
    <dbReference type="NCBI Taxonomy" id="132259"/>
    <lineage>
        <taxon>Eukaryota</taxon>
        <taxon>Fungi</taxon>
        <taxon>Dikarya</taxon>
        <taxon>Ascomycota</taxon>
        <taxon>Pezizomycotina</taxon>
        <taxon>Eurotiomycetes</taxon>
        <taxon>Eurotiomycetidae</taxon>
        <taxon>Eurotiales</taxon>
        <taxon>Aspergillaceae</taxon>
        <taxon>Aspergillus</taxon>
        <taxon>Aspergillus subgen. Circumdati</taxon>
    </lineage>
</organism>
<keyword evidence="1" id="KW-0175">Coiled coil</keyword>
<gene>
    <name evidence="2" type="ORF">BDV38DRAFT_18454</name>
</gene>
<sequence length="237" mass="27581">MPLKDYFAKTLKPLLQRVEDKLEQGGNIRKAQQLRRKQQEWRSYQTQLWVHFESYFLNDLAQRLLIQCEAYLQVKHDNLFQQVNESPSVGDTLVTETESLQDDLQDLNRRIWMVEREIQTTLREFQDGPLKRALNARRRSSDWYLSEWLQTECAGVGGCSGRDCGCWMRPRSSKRPNSRGHCTSECKCCEDARGFRLDVYGAPENPMIVEFTLDEADVKGPGSSYTKCLINAYIWGL</sequence>
<keyword evidence="3" id="KW-1185">Reference proteome</keyword>
<name>A0A5N6T2E1_ASPPS</name>
<dbReference type="AlphaFoldDB" id="A0A5N6T2E1"/>
<feature type="coiled-coil region" evidence="1">
    <location>
        <begin position="97"/>
        <end position="124"/>
    </location>
</feature>
<dbReference type="RefSeq" id="XP_031916526.1">
    <property type="nucleotide sequence ID" value="XM_032052146.1"/>
</dbReference>
<evidence type="ECO:0000256" key="1">
    <source>
        <dbReference type="SAM" id="Coils"/>
    </source>
</evidence>
<protein>
    <submittedName>
        <fullName evidence="2">Uncharacterized protein</fullName>
    </submittedName>
</protein>
<proteinExistence type="predicted"/>
<evidence type="ECO:0000313" key="3">
    <source>
        <dbReference type="Proteomes" id="UP000325672"/>
    </source>
</evidence>
<dbReference type="Proteomes" id="UP000325672">
    <property type="component" value="Unassembled WGS sequence"/>
</dbReference>
<dbReference type="GeneID" id="43636356"/>
<evidence type="ECO:0000313" key="2">
    <source>
        <dbReference type="EMBL" id="KAE8140463.1"/>
    </source>
</evidence>
<dbReference type="OrthoDB" id="4496774at2759"/>
<reference evidence="2 3" key="1">
    <citation type="submission" date="2019-04" db="EMBL/GenBank/DDBJ databases">
        <title>Friends and foes A comparative genomics study of 23 Aspergillus species from section Flavi.</title>
        <authorList>
            <consortium name="DOE Joint Genome Institute"/>
            <person name="Kjaerbolling I."/>
            <person name="Vesth T."/>
            <person name="Frisvad J.C."/>
            <person name="Nybo J.L."/>
            <person name="Theobald S."/>
            <person name="Kildgaard S."/>
            <person name="Isbrandt T."/>
            <person name="Kuo A."/>
            <person name="Sato A."/>
            <person name="Lyhne E.K."/>
            <person name="Kogle M.E."/>
            <person name="Wiebenga A."/>
            <person name="Kun R.S."/>
            <person name="Lubbers R.J."/>
            <person name="Makela M.R."/>
            <person name="Barry K."/>
            <person name="Chovatia M."/>
            <person name="Clum A."/>
            <person name="Daum C."/>
            <person name="Haridas S."/>
            <person name="He G."/>
            <person name="LaButti K."/>
            <person name="Lipzen A."/>
            <person name="Mondo S."/>
            <person name="Riley R."/>
            <person name="Salamov A."/>
            <person name="Simmons B.A."/>
            <person name="Magnuson J.K."/>
            <person name="Henrissat B."/>
            <person name="Mortensen U.H."/>
            <person name="Larsen T.O."/>
            <person name="Devries R.P."/>
            <person name="Grigoriev I.V."/>
            <person name="Machida M."/>
            <person name="Baker S.E."/>
            <person name="Andersen M.R."/>
        </authorList>
    </citation>
    <scope>NUCLEOTIDE SEQUENCE [LARGE SCALE GENOMIC DNA]</scope>
    <source>
        <strain evidence="2 3">CBS 117625</strain>
    </source>
</reference>